<name>A0A2G9TF56_TELCI</name>
<gene>
    <name evidence="2" type="ORF">TELCIR_22608</name>
</gene>
<feature type="compositionally biased region" description="Polar residues" evidence="1">
    <location>
        <begin position="160"/>
        <end position="174"/>
    </location>
</feature>
<accession>A0A2G9TF56</accession>
<organism evidence="2 3">
    <name type="scientific">Teladorsagia circumcincta</name>
    <name type="common">Brown stomach worm</name>
    <name type="synonym">Ostertagia circumcincta</name>
    <dbReference type="NCBI Taxonomy" id="45464"/>
    <lineage>
        <taxon>Eukaryota</taxon>
        <taxon>Metazoa</taxon>
        <taxon>Ecdysozoa</taxon>
        <taxon>Nematoda</taxon>
        <taxon>Chromadorea</taxon>
        <taxon>Rhabditida</taxon>
        <taxon>Rhabditina</taxon>
        <taxon>Rhabditomorpha</taxon>
        <taxon>Strongyloidea</taxon>
        <taxon>Trichostrongylidae</taxon>
        <taxon>Teladorsagia</taxon>
    </lineage>
</organism>
<feature type="compositionally biased region" description="Basic and acidic residues" evidence="1">
    <location>
        <begin position="79"/>
        <end position="88"/>
    </location>
</feature>
<dbReference type="AlphaFoldDB" id="A0A2G9TF56"/>
<protein>
    <submittedName>
        <fullName evidence="2">Uncharacterized protein</fullName>
    </submittedName>
</protein>
<feature type="region of interest" description="Disordered" evidence="1">
    <location>
        <begin position="1"/>
        <end position="214"/>
    </location>
</feature>
<evidence type="ECO:0000313" key="3">
    <source>
        <dbReference type="Proteomes" id="UP000230423"/>
    </source>
</evidence>
<feature type="compositionally biased region" description="Polar residues" evidence="1">
    <location>
        <begin position="121"/>
        <end position="148"/>
    </location>
</feature>
<keyword evidence="3" id="KW-1185">Reference proteome</keyword>
<sequence length="250" mass="26402">ADASVTPRGSARNSPDATPKCSPMMPRKRDDESASAKKMESAPPLKPASSAMENYARRDSLSASDATEKRKTPTPNAESAERAKKREGVSSGSTEKPDAKPKESSTAGNALKSEAAKDDSQGTSIQPKSPAPSSAKTDTTSANTNVSAIFSAPEDKKEIQPQNLTSSVVSGDTSQSDRSRASSRASRSSARSRSSSPAVKNAQKSEQPKNALPIFVTTSIENQSDKEAAKEPTVDVVIPLNVLKVNYFIF</sequence>
<evidence type="ECO:0000313" key="2">
    <source>
        <dbReference type="EMBL" id="PIO56000.1"/>
    </source>
</evidence>
<feature type="compositionally biased region" description="Low complexity" evidence="1">
    <location>
        <begin position="182"/>
        <end position="196"/>
    </location>
</feature>
<feature type="non-terminal residue" evidence="2">
    <location>
        <position position="1"/>
    </location>
</feature>
<dbReference type="Proteomes" id="UP000230423">
    <property type="component" value="Unassembled WGS sequence"/>
</dbReference>
<feature type="compositionally biased region" description="Basic and acidic residues" evidence="1">
    <location>
        <begin position="55"/>
        <end position="71"/>
    </location>
</feature>
<dbReference type="EMBL" id="KZ383273">
    <property type="protein sequence ID" value="PIO56000.1"/>
    <property type="molecule type" value="Genomic_DNA"/>
</dbReference>
<evidence type="ECO:0000256" key="1">
    <source>
        <dbReference type="SAM" id="MobiDB-lite"/>
    </source>
</evidence>
<feature type="compositionally biased region" description="Basic and acidic residues" evidence="1">
    <location>
        <begin position="27"/>
        <end position="40"/>
    </location>
</feature>
<proteinExistence type="predicted"/>
<reference evidence="2 3" key="1">
    <citation type="submission" date="2015-09" db="EMBL/GenBank/DDBJ databases">
        <title>Draft genome of the parasitic nematode Teladorsagia circumcincta isolate WARC Sus (inbred).</title>
        <authorList>
            <person name="Mitreva M."/>
        </authorList>
    </citation>
    <scope>NUCLEOTIDE SEQUENCE [LARGE SCALE GENOMIC DNA]</scope>
    <source>
        <strain evidence="2 3">S</strain>
    </source>
</reference>